<dbReference type="SUPFAM" id="SSF53187">
    <property type="entry name" value="Zn-dependent exopeptidases"/>
    <property type="match status" value="1"/>
</dbReference>
<dbReference type="InterPro" id="IPR008283">
    <property type="entry name" value="Peptidase_M17_N"/>
</dbReference>
<dbReference type="GO" id="GO:0030145">
    <property type="term" value="F:manganese ion binding"/>
    <property type="evidence" value="ECO:0007669"/>
    <property type="project" value="InterPro"/>
</dbReference>
<dbReference type="PANTHER" id="PTHR11963">
    <property type="entry name" value="LEUCINE AMINOPEPTIDASE-RELATED"/>
    <property type="match status" value="1"/>
</dbReference>
<dbReference type="GO" id="GO:0070006">
    <property type="term" value="F:metalloaminopeptidase activity"/>
    <property type="evidence" value="ECO:0007669"/>
    <property type="project" value="InterPro"/>
</dbReference>
<name>A0A8H7VCG2_9FUNG</name>
<dbReference type="InterPro" id="IPR043472">
    <property type="entry name" value="Macro_dom-like"/>
</dbReference>
<dbReference type="InterPro" id="IPR000819">
    <property type="entry name" value="Peptidase_M17_C"/>
</dbReference>
<evidence type="ECO:0008006" key="11">
    <source>
        <dbReference type="Google" id="ProtNLM"/>
    </source>
</evidence>
<evidence type="ECO:0000256" key="3">
    <source>
        <dbReference type="ARBA" id="ARBA00009528"/>
    </source>
</evidence>
<dbReference type="InterPro" id="IPR011356">
    <property type="entry name" value="Leucine_aapep/pepB"/>
</dbReference>
<feature type="domain" description="Peptidase M17 leucyl aminopeptidase N-terminal" evidence="8">
    <location>
        <begin position="42"/>
        <end position="155"/>
    </location>
</feature>
<evidence type="ECO:0000256" key="1">
    <source>
        <dbReference type="ARBA" id="ARBA00000135"/>
    </source>
</evidence>
<keyword evidence="6" id="KW-0378">Hydrolase</keyword>
<sequence length="516" mass="55732">MLSFRTSATLGKQTQQRFAVTKRLFTNTQTYDALVLNAYTNEGKVSLAANKDISQKTRNIIEEQLKVSNFKKAGDVRTLYNIGGMKQVAIVSLGKQSAVQKDEQEAARRATALGLQVLKPQGAKNIGVDISVSAHGAGEGSVLSQFSFDKLKSKKETEKEEQEIQVGPFSENNTSHDLTWESGQIYGASQNVARMLMTSPANLMTPKLFSEEVAYLLAGLENVEVIVRDEEWAARQKMNAFLSVAKGSTEPLRFLEIHYKGGKEGDKVHGLVGKGVTFDAGGISLKPSNNMALMKGDMGGAATVAGALYGICKMQLPINVVAVTPLCENMPSGTATKPGDVIKAMNGKSIEVLDTDAEGRLILADALYYLSSKYKPESLIDLATLTGAMDVALGDVFAGVFTNSNKLWNNLEKAGKQTSDPFWRMPLNDGYLKEMQDSAVADLNNLGKGRSGGACSAASFLREFVSGLEDNQNKVDWAHIDIAGVMDSQGTDGYHIKGMSGRPTRSLIEYVRGLSK</sequence>
<dbReference type="InterPro" id="IPR023042">
    <property type="entry name" value="Peptidase_M17_leu_NH2_pept"/>
</dbReference>
<evidence type="ECO:0000313" key="10">
    <source>
        <dbReference type="Proteomes" id="UP000650833"/>
    </source>
</evidence>
<dbReference type="SUPFAM" id="SSF52949">
    <property type="entry name" value="Macro domain-like"/>
    <property type="match status" value="1"/>
</dbReference>
<dbReference type="Proteomes" id="UP000650833">
    <property type="component" value="Unassembled WGS sequence"/>
</dbReference>
<dbReference type="CDD" id="cd00433">
    <property type="entry name" value="Peptidase_M17"/>
    <property type="match status" value="1"/>
</dbReference>
<comment type="caution">
    <text evidence="9">The sequence shown here is derived from an EMBL/GenBank/DDBJ whole genome shotgun (WGS) entry which is preliminary data.</text>
</comment>
<dbReference type="Pfam" id="PF02789">
    <property type="entry name" value="Peptidase_M17_N"/>
    <property type="match status" value="1"/>
</dbReference>
<dbReference type="EMBL" id="JAEPRC010000066">
    <property type="protein sequence ID" value="KAG2211433.1"/>
    <property type="molecule type" value="Genomic_DNA"/>
</dbReference>
<evidence type="ECO:0000259" key="8">
    <source>
        <dbReference type="Pfam" id="PF02789"/>
    </source>
</evidence>
<gene>
    <name evidence="9" type="ORF">INT46_004721</name>
</gene>
<evidence type="ECO:0000256" key="6">
    <source>
        <dbReference type="ARBA" id="ARBA00022801"/>
    </source>
</evidence>
<keyword evidence="10" id="KW-1185">Reference proteome</keyword>
<evidence type="ECO:0000259" key="7">
    <source>
        <dbReference type="Pfam" id="PF00883"/>
    </source>
</evidence>
<comment type="similarity">
    <text evidence="3">Belongs to the peptidase M17 family.</text>
</comment>
<dbReference type="PANTHER" id="PTHR11963:SF23">
    <property type="entry name" value="CYTOSOL AMINOPEPTIDASE"/>
    <property type="match status" value="1"/>
</dbReference>
<accession>A0A8H7VCG2</accession>
<dbReference type="PRINTS" id="PR00481">
    <property type="entry name" value="LAMNOPPTDASE"/>
</dbReference>
<evidence type="ECO:0000256" key="2">
    <source>
        <dbReference type="ARBA" id="ARBA00001585"/>
    </source>
</evidence>
<evidence type="ECO:0000256" key="5">
    <source>
        <dbReference type="ARBA" id="ARBA00022670"/>
    </source>
</evidence>
<feature type="domain" description="Cytosol aminopeptidase" evidence="7">
    <location>
        <begin position="191"/>
        <end position="508"/>
    </location>
</feature>
<protein>
    <recommendedName>
        <fullName evidence="11">Cytosol aminopeptidase domain-containing protein</fullName>
    </recommendedName>
</protein>
<comment type="catalytic activity">
    <reaction evidence="2">
        <text>Release of N-terminal proline from a peptide.</text>
        <dbReference type="EC" id="3.4.11.5"/>
    </reaction>
</comment>
<comment type="catalytic activity">
    <reaction evidence="1">
        <text>Release of an N-terminal amino acid, Xaa-|-Yaa-, in which Xaa is preferably Leu, but may be other amino acids including Pro although not Arg or Lys, and Yaa may be Pro. Amino acid amides and methyl esters are also readily hydrolyzed, but rates on arylamides are exceedingly low.</text>
        <dbReference type="EC" id="3.4.11.1"/>
    </reaction>
</comment>
<proteinExistence type="inferred from homology"/>
<keyword evidence="5" id="KW-0645">Protease</keyword>
<dbReference type="GO" id="GO:0005737">
    <property type="term" value="C:cytoplasm"/>
    <property type="evidence" value="ECO:0007669"/>
    <property type="project" value="InterPro"/>
</dbReference>
<reference evidence="9" key="1">
    <citation type="submission" date="2020-12" db="EMBL/GenBank/DDBJ databases">
        <title>Metabolic potential, ecology and presence of endohyphal bacteria is reflected in genomic diversity of Mucoromycotina.</title>
        <authorList>
            <person name="Muszewska A."/>
            <person name="Okrasinska A."/>
            <person name="Steczkiewicz K."/>
            <person name="Drgas O."/>
            <person name="Orlowska M."/>
            <person name="Perlinska-Lenart U."/>
            <person name="Aleksandrzak-Piekarczyk T."/>
            <person name="Szatraj K."/>
            <person name="Zielenkiewicz U."/>
            <person name="Pilsyk S."/>
            <person name="Malc E."/>
            <person name="Mieczkowski P."/>
            <person name="Kruszewska J.S."/>
            <person name="Biernat P."/>
            <person name="Pawlowska J."/>
        </authorList>
    </citation>
    <scope>NUCLEOTIDE SEQUENCE</scope>
    <source>
        <strain evidence="9">CBS 226.32</strain>
    </source>
</reference>
<dbReference type="AlphaFoldDB" id="A0A8H7VCG2"/>
<dbReference type="OrthoDB" id="412814at2759"/>
<dbReference type="HAMAP" id="MF_00181">
    <property type="entry name" value="Cytosol_peptidase_M17"/>
    <property type="match status" value="1"/>
</dbReference>
<dbReference type="GO" id="GO:0006508">
    <property type="term" value="P:proteolysis"/>
    <property type="evidence" value="ECO:0007669"/>
    <property type="project" value="UniProtKB-KW"/>
</dbReference>
<keyword evidence="4" id="KW-0031">Aminopeptidase</keyword>
<organism evidence="9 10">
    <name type="scientific">Mucor plumbeus</name>
    <dbReference type="NCBI Taxonomy" id="97098"/>
    <lineage>
        <taxon>Eukaryota</taxon>
        <taxon>Fungi</taxon>
        <taxon>Fungi incertae sedis</taxon>
        <taxon>Mucoromycota</taxon>
        <taxon>Mucoromycotina</taxon>
        <taxon>Mucoromycetes</taxon>
        <taxon>Mucorales</taxon>
        <taxon>Mucorineae</taxon>
        <taxon>Mucoraceae</taxon>
        <taxon>Mucor</taxon>
    </lineage>
</organism>
<dbReference type="Pfam" id="PF00883">
    <property type="entry name" value="Peptidase_M17"/>
    <property type="match status" value="1"/>
</dbReference>
<dbReference type="Gene3D" id="3.40.630.10">
    <property type="entry name" value="Zn peptidases"/>
    <property type="match status" value="1"/>
</dbReference>
<evidence type="ECO:0000313" key="9">
    <source>
        <dbReference type="EMBL" id="KAG2211433.1"/>
    </source>
</evidence>
<dbReference type="Gene3D" id="3.40.220.10">
    <property type="entry name" value="Leucine Aminopeptidase, subunit E, domain 1"/>
    <property type="match status" value="1"/>
</dbReference>
<evidence type="ECO:0000256" key="4">
    <source>
        <dbReference type="ARBA" id="ARBA00022438"/>
    </source>
</evidence>